<evidence type="ECO:0000256" key="1">
    <source>
        <dbReference type="SAM" id="MobiDB-lite"/>
    </source>
</evidence>
<reference evidence="2 3" key="1">
    <citation type="submission" date="2019-09" db="EMBL/GenBank/DDBJ databases">
        <title>The hologenome of the rock-dwelling lichen Lasallia pustulata.</title>
        <authorList>
            <person name="Greshake Tzovaras B."/>
            <person name="Segers F."/>
            <person name="Bicker A."/>
            <person name="Dal Grande F."/>
            <person name="Otte J."/>
            <person name="Hankeln T."/>
            <person name="Schmitt I."/>
            <person name="Ebersberger I."/>
        </authorList>
    </citation>
    <scope>NUCLEOTIDE SEQUENCE [LARGE SCALE GENOMIC DNA]</scope>
    <source>
        <strain evidence="2">A1-1</strain>
    </source>
</reference>
<accession>A0A5M8PCC0</accession>
<feature type="compositionally biased region" description="Acidic residues" evidence="1">
    <location>
        <begin position="25"/>
        <end position="40"/>
    </location>
</feature>
<dbReference type="Proteomes" id="UP000324767">
    <property type="component" value="Unassembled WGS sequence"/>
</dbReference>
<name>A0A5M8PCC0_9LECA</name>
<feature type="region of interest" description="Disordered" evidence="1">
    <location>
        <begin position="1"/>
        <end position="70"/>
    </location>
</feature>
<sequence>MDDFSDLFSSSVGLDFDDVMRNPFQEEDNNNNEENPDNDDNELHPESTDTPLMQLLPPPTEGKPKSNSKS</sequence>
<comment type="caution">
    <text evidence="2">The sequence shown here is derived from an EMBL/GenBank/DDBJ whole genome shotgun (WGS) entry which is preliminary data.</text>
</comment>
<evidence type="ECO:0000313" key="3">
    <source>
        <dbReference type="Proteomes" id="UP000324767"/>
    </source>
</evidence>
<protein>
    <submittedName>
        <fullName evidence="2">Uncharacterized protein</fullName>
    </submittedName>
</protein>
<proteinExistence type="predicted"/>
<evidence type="ECO:0000313" key="2">
    <source>
        <dbReference type="EMBL" id="KAA6406949.1"/>
    </source>
</evidence>
<organism evidence="2 3">
    <name type="scientific">Lasallia pustulata</name>
    <dbReference type="NCBI Taxonomy" id="136370"/>
    <lineage>
        <taxon>Eukaryota</taxon>
        <taxon>Fungi</taxon>
        <taxon>Dikarya</taxon>
        <taxon>Ascomycota</taxon>
        <taxon>Pezizomycotina</taxon>
        <taxon>Lecanoromycetes</taxon>
        <taxon>OSLEUM clade</taxon>
        <taxon>Umbilicariomycetidae</taxon>
        <taxon>Umbilicariales</taxon>
        <taxon>Umbilicariaceae</taxon>
        <taxon>Lasallia</taxon>
    </lineage>
</organism>
<gene>
    <name evidence="2" type="ORF">FRX48_09247</name>
</gene>
<dbReference type="AlphaFoldDB" id="A0A5M8PCC0"/>
<dbReference type="EMBL" id="VXIT01000021">
    <property type="protein sequence ID" value="KAA6406949.1"/>
    <property type="molecule type" value="Genomic_DNA"/>
</dbReference>